<dbReference type="KEGG" id="kdj:28963787"/>
<keyword evidence="4" id="KW-1185">Reference proteome</keyword>
<reference evidence="2" key="1">
    <citation type="submission" date="2013-07" db="EMBL/GenBank/DDBJ databases">
        <title>The Genome Sequence of Cryptococcus dejecticola CBS10117.</title>
        <authorList>
            <consortium name="The Broad Institute Genome Sequencing Platform"/>
            <person name="Cuomo C."/>
            <person name="Litvintseva A."/>
            <person name="Chen Y."/>
            <person name="Heitman J."/>
            <person name="Sun S."/>
            <person name="Springer D."/>
            <person name="Dromer F."/>
            <person name="Young S.K."/>
            <person name="Zeng Q."/>
            <person name="Gargeya S."/>
            <person name="Fitzgerald M."/>
            <person name="Abouelleil A."/>
            <person name="Alvarado L."/>
            <person name="Berlin A.M."/>
            <person name="Chapman S.B."/>
            <person name="Dewar J."/>
            <person name="Goldberg J."/>
            <person name="Griggs A."/>
            <person name="Gujja S."/>
            <person name="Hansen M."/>
            <person name="Howarth C."/>
            <person name="Imamovic A."/>
            <person name="Larimer J."/>
            <person name="McCowan C."/>
            <person name="Murphy C."/>
            <person name="Pearson M."/>
            <person name="Priest M."/>
            <person name="Roberts A."/>
            <person name="Saif S."/>
            <person name="Shea T."/>
            <person name="Sykes S."/>
            <person name="Wortman J."/>
            <person name="Nusbaum C."/>
            <person name="Birren B."/>
        </authorList>
    </citation>
    <scope>NUCLEOTIDE SEQUENCE [LARGE SCALE GENOMIC DNA]</scope>
    <source>
        <strain evidence="2">CBS 10117</strain>
    </source>
</reference>
<reference evidence="3" key="2">
    <citation type="submission" date="2013-07" db="EMBL/GenBank/DDBJ databases">
        <authorList>
            <consortium name="The Broad Institute Genome Sequencing Platform"/>
            <person name="Cuomo C."/>
            <person name="Litvintseva A."/>
            <person name="Chen Y."/>
            <person name="Heitman J."/>
            <person name="Sun S."/>
            <person name="Springer D."/>
            <person name="Dromer F."/>
            <person name="Young S.K."/>
            <person name="Zeng Q."/>
            <person name="Gargeya S."/>
            <person name="Fitzgerald M."/>
            <person name="Abouelleil A."/>
            <person name="Alvarado L."/>
            <person name="Berlin A.M."/>
            <person name="Chapman S.B."/>
            <person name="Dewar J."/>
            <person name="Goldberg J."/>
            <person name="Griggs A."/>
            <person name="Gujja S."/>
            <person name="Hansen M."/>
            <person name="Howarth C."/>
            <person name="Imamovic A."/>
            <person name="Larimer J."/>
            <person name="McCowan C."/>
            <person name="Murphy C."/>
            <person name="Pearson M."/>
            <person name="Priest M."/>
            <person name="Roberts A."/>
            <person name="Saif S."/>
            <person name="Shea T."/>
            <person name="Sykes S."/>
            <person name="Wortman J."/>
            <person name="Nusbaum C."/>
            <person name="Birren B."/>
        </authorList>
    </citation>
    <scope>NUCLEOTIDE SEQUENCE</scope>
    <source>
        <strain evidence="3">CBS 10117</strain>
    </source>
</reference>
<evidence type="ECO:0000313" key="2">
    <source>
        <dbReference type="EMBL" id="OBR88277.1"/>
    </source>
</evidence>
<feature type="chain" id="PRO_5008342313" evidence="1">
    <location>
        <begin position="23"/>
        <end position="134"/>
    </location>
</feature>
<organism evidence="2">
    <name type="scientific">Kwoniella dejecticola CBS 10117</name>
    <dbReference type="NCBI Taxonomy" id="1296121"/>
    <lineage>
        <taxon>Eukaryota</taxon>
        <taxon>Fungi</taxon>
        <taxon>Dikarya</taxon>
        <taxon>Basidiomycota</taxon>
        <taxon>Agaricomycotina</taxon>
        <taxon>Tremellomycetes</taxon>
        <taxon>Tremellales</taxon>
        <taxon>Cryptococcaceae</taxon>
        <taxon>Kwoniella</taxon>
    </lineage>
</organism>
<dbReference type="RefSeq" id="XP_018266119.1">
    <property type="nucleotide sequence ID" value="XM_018403465.1"/>
</dbReference>
<proteinExistence type="predicted"/>
<dbReference type="VEuPathDB" id="FungiDB:I303_00088"/>
<protein>
    <submittedName>
        <fullName evidence="2">Uncharacterized protein</fullName>
    </submittedName>
</protein>
<feature type="signal peptide" evidence="1">
    <location>
        <begin position="1"/>
        <end position="22"/>
    </location>
</feature>
<sequence length="134" mass="15425">MSDKTGNLTLLAVLSLFALNSAYPDPLFPFFPFRVCAARHVRIYDQYPVCRDVRATWSVTWFPAAECAIARKNDKRIKNDILEYIDGPTYEKGFSENPTKLKAHTFHENGTEKITELEYDDIGWDDSDEGRGNW</sequence>
<dbReference type="EMBL" id="KI894027">
    <property type="protein sequence ID" value="OBR88277.1"/>
    <property type="molecule type" value="Genomic_DNA"/>
</dbReference>
<evidence type="ECO:0000313" key="4">
    <source>
        <dbReference type="Proteomes" id="UP000078595"/>
    </source>
</evidence>
<evidence type="ECO:0000313" key="3">
    <source>
        <dbReference type="EMBL" id="WWC57556.1"/>
    </source>
</evidence>
<name>A0A1A6ADY0_9TREE</name>
<reference evidence="3" key="3">
    <citation type="submission" date="2024-02" db="EMBL/GenBank/DDBJ databases">
        <title>Comparative genomics of Cryptococcus and Kwoniella reveals pathogenesis evolution and contrasting modes of karyotype evolution via chromosome fusion or intercentromeric recombination.</title>
        <authorList>
            <person name="Coelho M.A."/>
            <person name="David-Palma M."/>
            <person name="Shea T."/>
            <person name="Bowers K."/>
            <person name="McGinley-Smith S."/>
            <person name="Mohammad A.W."/>
            <person name="Gnirke A."/>
            <person name="Yurkov A.M."/>
            <person name="Nowrousian M."/>
            <person name="Sun S."/>
            <person name="Cuomo C.A."/>
            <person name="Heitman J."/>
        </authorList>
    </citation>
    <scope>NUCLEOTIDE SEQUENCE</scope>
    <source>
        <strain evidence="3">CBS 10117</strain>
    </source>
</reference>
<evidence type="ECO:0000256" key="1">
    <source>
        <dbReference type="SAM" id="SignalP"/>
    </source>
</evidence>
<gene>
    <name evidence="2" type="ORF">I303_00088</name>
    <name evidence="3" type="ORF">I303_100088</name>
</gene>
<dbReference type="GeneID" id="28963787"/>
<dbReference type="AlphaFoldDB" id="A0A1A6ADY0"/>
<dbReference type="EMBL" id="CP144530">
    <property type="protein sequence ID" value="WWC57556.1"/>
    <property type="molecule type" value="Genomic_DNA"/>
</dbReference>
<keyword evidence="1" id="KW-0732">Signal</keyword>
<dbReference type="Proteomes" id="UP000078595">
    <property type="component" value="Chromosome 1"/>
</dbReference>
<accession>A0A1A6ADY0</accession>